<evidence type="ECO:0000313" key="3">
    <source>
        <dbReference type="Proteomes" id="UP000286031"/>
    </source>
</evidence>
<dbReference type="CDD" id="cd02440">
    <property type="entry name" value="AdoMet_MTases"/>
    <property type="match status" value="1"/>
</dbReference>
<keyword evidence="2" id="KW-0489">Methyltransferase</keyword>
<evidence type="ECO:0000313" key="2">
    <source>
        <dbReference type="EMBL" id="RGX10584.1"/>
    </source>
</evidence>
<dbReference type="EMBL" id="QSBI01000009">
    <property type="protein sequence ID" value="RGX10584.1"/>
    <property type="molecule type" value="Genomic_DNA"/>
</dbReference>
<dbReference type="Gene3D" id="3.40.50.150">
    <property type="entry name" value="Vaccinia Virus protein VP39"/>
    <property type="match status" value="1"/>
</dbReference>
<sequence>MEKLSINACPVCGGAHLKRVMTCTDFYASGEQFELYSCEDCGFTFTQGVPVEAEIGKYYETPDYISHTDTRKGAMNNIYHYVRSYMLGRKARLVAKEAHRKTGRLLDIGTGTGYFSDAMVRRGWKVEAVEKSPQAREFAKLHFDLDVKPESALKEFAPGSFDVITLWHVMEHLEHLDEVWQRLHELLTEKGVLIVAVPNCSSYDAQRYGEYWAAYDVPRHLWHFTPGTIQQLASRHGFIMAARHPMPFDAFYVSMLSEKHRGSSCSFLKGMFAGTLAWFNALGRKERSSSMIYVFRKKR</sequence>
<dbReference type="PANTHER" id="PTHR43861">
    <property type="entry name" value="TRANS-ACONITATE 2-METHYLTRANSFERASE-RELATED"/>
    <property type="match status" value="1"/>
</dbReference>
<dbReference type="RefSeq" id="WP_004313682.1">
    <property type="nucleotide sequence ID" value="NZ_CAXTIO010000007.1"/>
</dbReference>
<dbReference type="Proteomes" id="UP001219389">
    <property type="component" value="Unassembled WGS sequence"/>
</dbReference>
<dbReference type="STRING" id="28116.Bovatus_03292"/>
<dbReference type="InterPro" id="IPR029063">
    <property type="entry name" value="SAM-dependent_MTases_sf"/>
</dbReference>
<dbReference type="GO" id="GO:0008168">
    <property type="term" value="F:methyltransferase activity"/>
    <property type="evidence" value="ECO:0007669"/>
    <property type="project" value="UniProtKB-KW"/>
</dbReference>
<reference evidence="2 3" key="1">
    <citation type="submission" date="2018-08" db="EMBL/GenBank/DDBJ databases">
        <title>A genome reference for cultivated species of the human gut microbiota.</title>
        <authorList>
            <person name="Zou Y."/>
            <person name="Xue W."/>
            <person name="Luo G."/>
        </authorList>
    </citation>
    <scope>NUCLEOTIDE SEQUENCE [LARGE SCALE GENOMIC DNA]</scope>
    <source>
        <strain evidence="2 3">AF04-46</strain>
    </source>
</reference>
<dbReference type="Pfam" id="PF13489">
    <property type="entry name" value="Methyltransf_23"/>
    <property type="match status" value="1"/>
</dbReference>
<name>A0A139L9M9_BACOV</name>
<dbReference type="Proteomes" id="UP000286031">
    <property type="component" value="Unassembled WGS sequence"/>
</dbReference>
<evidence type="ECO:0000313" key="1">
    <source>
        <dbReference type="EMBL" id="MDC2744084.1"/>
    </source>
</evidence>
<dbReference type="GO" id="GO:0032259">
    <property type="term" value="P:methylation"/>
    <property type="evidence" value="ECO:0007669"/>
    <property type="project" value="UniProtKB-KW"/>
</dbReference>
<proteinExistence type="predicted"/>
<gene>
    <name evidence="2" type="ORF">DWV35_09025</name>
    <name evidence="1" type="ORF">PO382_17845</name>
</gene>
<reference evidence="1" key="2">
    <citation type="submission" date="2022-10" db="EMBL/GenBank/DDBJ databases">
        <title>Human gut microbiome strain richness.</title>
        <authorList>
            <person name="Chen-Liaw A."/>
        </authorList>
    </citation>
    <scope>NUCLEOTIDE SEQUENCE</scope>
    <source>
        <strain evidence="1">BSD2780120875st1_E1_BSD2780120875_150330</strain>
    </source>
</reference>
<comment type="caution">
    <text evidence="2">The sequence shown here is derived from an EMBL/GenBank/DDBJ whole genome shotgun (WGS) entry which is preliminary data.</text>
</comment>
<organism evidence="2 3">
    <name type="scientific">Bacteroides ovatus</name>
    <dbReference type="NCBI Taxonomy" id="28116"/>
    <lineage>
        <taxon>Bacteria</taxon>
        <taxon>Pseudomonadati</taxon>
        <taxon>Bacteroidota</taxon>
        <taxon>Bacteroidia</taxon>
        <taxon>Bacteroidales</taxon>
        <taxon>Bacteroidaceae</taxon>
        <taxon>Bacteroides</taxon>
    </lineage>
</organism>
<dbReference type="EMBL" id="JAQNZF010000026">
    <property type="protein sequence ID" value="MDC2744084.1"/>
    <property type="molecule type" value="Genomic_DNA"/>
</dbReference>
<dbReference type="PANTHER" id="PTHR43861:SF6">
    <property type="entry name" value="METHYLTRANSFERASE TYPE 11"/>
    <property type="match status" value="1"/>
</dbReference>
<keyword evidence="2" id="KW-0808">Transferase</keyword>
<protein>
    <submittedName>
        <fullName evidence="2">Methyltransferase domain-containing protein</fullName>
    </submittedName>
</protein>
<dbReference type="AlphaFoldDB" id="A0A139L9M9"/>
<dbReference type="SUPFAM" id="SSF53335">
    <property type="entry name" value="S-adenosyl-L-methionine-dependent methyltransferases"/>
    <property type="match status" value="1"/>
</dbReference>
<accession>A0A139L9M9</accession>